<protein>
    <submittedName>
        <fullName evidence="2">Uncharacterized protein</fullName>
    </submittedName>
</protein>
<feature type="compositionally biased region" description="Basic and acidic residues" evidence="1">
    <location>
        <begin position="166"/>
        <end position="176"/>
    </location>
</feature>
<dbReference type="AlphaFoldDB" id="X0BZ51"/>
<feature type="compositionally biased region" description="Acidic residues" evidence="1">
    <location>
        <begin position="189"/>
        <end position="198"/>
    </location>
</feature>
<dbReference type="EMBL" id="JH658399">
    <property type="protein sequence ID" value="EXK83789.1"/>
    <property type="molecule type" value="Genomic_DNA"/>
</dbReference>
<proteinExistence type="predicted"/>
<organism evidence="2 3">
    <name type="scientific">Fusarium oxysporum f. sp. raphani 54005</name>
    <dbReference type="NCBI Taxonomy" id="1089458"/>
    <lineage>
        <taxon>Eukaryota</taxon>
        <taxon>Fungi</taxon>
        <taxon>Dikarya</taxon>
        <taxon>Ascomycota</taxon>
        <taxon>Pezizomycotina</taxon>
        <taxon>Sordariomycetes</taxon>
        <taxon>Hypocreomycetidae</taxon>
        <taxon>Hypocreales</taxon>
        <taxon>Nectriaceae</taxon>
        <taxon>Fusarium</taxon>
        <taxon>Fusarium oxysporum species complex</taxon>
    </lineage>
</organism>
<evidence type="ECO:0000313" key="3">
    <source>
        <dbReference type="Proteomes" id="UP000030663"/>
    </source>
</evidence>
<dbReference type="Proteomes" id="UP000030663">
    <property type="component" value="Unassembled WGS sequence"/>
</dbReference>
<dbReference type="OrthoDB" id="303107at2759"/>
<dbReference type="HOGENOM" id="CLU_030197_0_0_1"/>
<feature type="region of interest" description="Disordered" evidence="1">
    <location>
        <begin position="125"/>
        <end position="218"/>
    </location>
</feature>
<accession>X0BZ51</accession>
<keyword evidence="3" id="KW-1185">Reference proteome</keyword>
<evidence type="ECO:0000313" key="2">
    <source>
        <dbReference type="EMBL" id="EXK83789.1"/>
    </source>
</evidence>
<name>X0BZ51_FUSOX</name>
<evidence type="ECO:0000256" key="1">
    <source>
        <dbReference type="SAM" id="MobiDB-lite"/>
    </source>
</evidence>
<gene>
    <name evidence="2" type="ORF">FOQG_11950</name>
</gene>
<reference evidence="2 3" key="1">
    <citation type="submission" date="2011-11" db="EMBL/GenBank/DDBJ databases">
        <title>The Genome Sequence of Fusarium oxysporum PHW815.</title>
        <authorList>
            <consortium name="The Broad Institute Genome Sequencing Platform"/>
            <person name="Ma L.-J."/>
            <person name="Gale L.R."/>
            <person name="Schwartz D.C."/>
            <person name="Zhou S."/>
            <person name="Corby-Kistler H."/>
            <person name="Young S.K."/>
            <person name="Zeng Q."/>
            <person name="Gargeya S."/>
            <person name="Fitzgerald M."/>
            <person name="Haas B."/>
            <person name="Abouelleil A."/>
            <person name="Alvarado L."/>
            <person name="Arachchi H.M."/>
            <person name="Berlin A."/>
            <person name="Brown A."/>
            <person name="Chapman S.B."/>
            <person name="Chen Z."/>
            <person name="Dunbar C."/>
            <person name="Freedman E."/>
            <person name="Gearin G."/>
            <person name="Goldberg J."/>
            <person name="Griggs A."/>
            <person name="Gujja S."/>
            <person name="Heiman D."/>
            <person name="Howarth C."/>
            <person name="Larson L."/>
            <person name="Lui A."/>
            <person name="MacDonald P.J.P."/>
            <person name="Montmayeur A."/>
            <person name="Murphy C."/>
            <person name="Neiman D."/>
            <person name="Pearson M."/>
            <person name="Priest M."/>
            <person name="Roberts A."/>
            <person name="Saif S."/>
            <person name="Shea T."/>
            <person name="Shenoy N."/>
            <person name="Sisk P."/>
            <person name="Stolte C."/>
            <person name="Sykes S."/>
            <person name="Wortman J."/>
            <person name="Nusbaum C."/>
            <person name="Birren B."/>
        </authorList>
    </citation>
    <scope>NUCLEOTIDE SEQUENCE [LARGE SCALE GENOMIC DNA]</scope>
    <source>
        <strain evidence="2 3">54005</strain>
    </source>
</reference>
<sequence>METKNNRKSRLPTKSKPTEGILWSTTDRLQLLAYLNWCVKYCVNFKATAPGYLKKATGKHFSKERIRKKLCREWQYYGKCHKFNDIFELGTSAFSPLLGNEQECLHQMITSINPTNEARCIQRRSLGPAPESRPLSAPRSVYPITSSREPNELSTPQPGKSNLVPERLRQKTKAEPSLRPTRLASNNDLSEDELASDDNTDRIQNEDESELSTIASPELTDIAMELAPTMCDSQEHPMAVISQGRLNSSLRVRLSQLKADLLKQNSYSVTLENRISKLKKINDDLEHCISLASPAQGKHGEEARLREVISSLNDKLDRERLLMKSCEDLEADRLGFLNTSLQAEYGNLHSNICDTSSMICYPSLDDTLPEQRTGFAHLANNWARRLSGHDLGSLLGHCESAQIPKRFILASLLAAGIFELVLEEVFPAFLAADSPLLDQWMERAPTT</sequence>
<feature type="compositionally biased region" description="Polar residues" evidence="1">
    <location>
        <begin position="143"/>
        <end position="160"/>
    </location>
</feature>